<keyword evidence="4" id="KW-1185">Reference proteome</keyword>
<feature type="transmembrane region" description="Helical" evidence="1">
    <location>
        <begin position="195"/>
        <end position="216"/>
    </location>
</feature>
<keyword evidence="1" id="KW-1133">Transmembrane helix</keyword>
<feature type="transmembrane region" description="Helical" evidence="1">
    <location>
        <begin position="237"/>
        <end position="254"/>
    </location>
</feature>
<proteinExistence type="predicted"/>
<keyword evidence="1" id="KW-0812">Transmembrane</keyword>
<dbReference type="EMBL" id="CP037867">
    <property type="protein sequence ID" value="QBM27845.1"/>
    <property type="molecule type" value="Genomic_DNA"/>
</dbReference>
<sequence precursor="true">MASLRFGVARLFSLAASAAGLSWGGGLRSCPPDRALPGPPPLLRFALHPSSDLDLRRCTHRGSRACRVFSGWRGQGLVSTRRRHSQQGERLAALSSSVAGRSRGTSWRYAARLPRDGDRGVPELPILLYLFMHTDLCCTELISKNFWRCHATLFNDCVQCYPPFCGIYLSYVSVLALQKYSASAVQNGNGRMKSYLTLCVILAGCAFGIGWQGYRLERARELHWVSKRNEREYDRRGIALAACGLLLALGFRVIEWLSGPLDITNIQSYMAITVFVLALLFGTFLSKGTYVDNLDRPYGWRNTASSPRP</sequence>
<keyword evidence="2" id="KW-0732">Signal</keyword>
<name>A0A4P6WZK1_HYDPS</name>
<evidence type="ECO:0000313" key="4">
    <source>
        <dbReference type="Proteomes" id="UP000293912"/>
    </source>
</evidence>
<evidence type="ECO:0000256" key="1">
    <source>
        <dbReference type="SAM" id="Phobius"/>
    </source>
</evidence>
<gene>
    <name evidence="3" type="ORF">HPF_09115</name>
</gene>
<dbReference type="Proteomes" id="UP000293912">
    <property type="component" value="Chromosome"/>
</dbReference>
<feature type="signal peptide" evidence="2">
    <location>
        <begin position="1"/>
        <end position="18"/>
    </location>
</feature>
<protein>
    <submittedName>
        <fullName evidence="3">Uncharacterized protein</fullName>
    </submittedName>
</protein>
<keyword evidence="1" id="KW-0472">Membrane</keyword>
<evidence type="ECO:0000313" key="3">
    <source>
        <dbReference type="EMBL" id="QBM27845.1"/>
    </source>
</evidence>
<feature type="chain" id="PRO_5020871539" evidence="2">
    <location>
        <begin position="19"/>
        <end position="309"/>
    </location>
</feature>
<dbReference type="KEGG" id="hpse:HPF_09115"/>
<evidence type="ECO:0000256" key="2">
    <source>
        <dbReference type="SAM" id="SignalP"/>
    </source>
</evidence>
<organism evidence="3 4">
    <name type="scientific">Hydrogenophaga pseudoflava</name>
    <name type="common">Pseudomonas carboxydoflava</name>
    <dbReference type="NCBI Taxonomy" id="47421"/>
    <lineage>
        <taxon>Bacteria</taxon>
        <taxon>Pseudomonadati</taxon>
        <taxon>Pseudomonadota</taxon>
        <taxon>Betaproteobacteria</taxon>
        <taxon>Burkholderiales</taxon>
        <taxon>Comamonadaceae</taxon>
        <taxon>Hydrogenophaga</taxon>
    </lineage>
</organism>
<reference evidence="3 4" key="1">
    <citation type="submission" date="2019-03" db="EMBL/GenBank/DDBJ databases">
        <authorList>
            <person name="Sebastian G."/>
            <person name="Baumann P."/>
            <person name="Ruckert C."/>
            <person name="Kalinowski J."/>
            <person name="Nebel B."/>
            <person name="Takors R."/>
            <person name="Blombach B."/>
        </authorList>
    </citation>
    <scope>NUCLEOTIDE SEQUENCE [LARGE SCALE GENOMIC DNA]</scope>
    <source>
        <strain evidence="3 4">DSM 1084</strain>
    </source>
</reference>
<dbReference type="AlphaFoldDB" id="A0A4P6WZK1"/>
<accession>A0A4P6WZK1</accession>
<feature type="transmembrane region" description="Helical" evidence="1">
    <location>
        <begin position="266"/>
        <end position="286"/>
    </location>
</feature>